<keyword evidence="3" id="KW-1185">Reference proteome</keyword>
<feature type="non-terminal residue" evidence="2">
    <location>
        <position position="1"/>
    </location>
</feature>
<dbReference type="AlphaFoldDB" id="A0A9N9F7Q4"/>
<evidence type="ECO:0000313" key="3">
    <source>
        <dbReference type="Proteomes" id="UP000789396"/>
    </source>
</evidence>
<proteinExistence type="predicted"/>
<feature type="compositionally biased region" description="Basic and acidic residues" evidence="1">
    <location>
        <begin position="111"/>
        <end position="125"/>
    </location>
</feature>
<comment type="caution">
    <text evidence="2">The sequence shown here is derived from an EMBL/GenBank/DDBJ whole genome shotgun (WGS) entry which is preliminary data.</text>
</comment>
<feature type="region of interest" description="Disordered" evidence="1">
    <location>
        <begin position="111"/>
        <end position="143"/>
    </location>
</feature>
<dbReference type="Proteomes" id="UP000789396">
    <property type="component" value="Unassembled WGS sequence"/>
</dbReference>
<sequence>YNLVTSTANDKMQITAFYHSQSIRFEKYLGLLGSYIKLDHNYLILGLIKFSTSGKIMIEAMDIDHLKTLNTNKNMFESSPSTIFNTKSIIDIISDDIKFSVKPNTSTAYKDIQETQKKGQSDYKNKAVINLDEEDHQSKRRKS</sequence>
<name>A0A9N9F7Q4_9GLOM</name>
<gene>
    <name evidence="2" type="ORF">RFULGI_LOCUS3085</name>
</gene>
<dbReference type="EMBL" id="CAJVPZ010002551">
    <property type="protein sequence ID" value="CAG8515194.1"/>
    <property type="molecule type" value="Genomic_DNA"/>
</dbReference>
<evidence type="ECO:0000313" key="2">
    <source>
        <dbReference type="EMBL" id="CAG8515194.1"/>
    </source>
</evidence>
<reference evidence="2" key="1">
    <citation type="submission" date="2021-06" db="EMBL/GenBank/DDBJ databases">
        <authorList>
            <person name="Kallberg Y."/>
            <person name="Tangrot J."/>
            <person name="Rosling A."/>
        </authorList>
    </citation>
    <scope>NUCLEOTIDE SEQUENCE</scope>
    <source>
        <strain evidence="2">IN212</strain>
    </source>
</reference>
<organism evidence="2 3">
    <name type="scientific">Racocetra fulgida</name>
    <dbReference type="NCBI Taxonomy" id="60492"/>
    <lineage>
        <taxon>Eukaryota</taxon>
        <taxon>Fungi</taxon>
        <taxon>Fungi incertae sedis</taxon>
        <taxon>Mucoromycota</taxon>
        <taxon>Glomeromycotina</taxon>
        <taxon>Glomeromycetes</taxon>
        <taxon>Diversisporales</taxon>
        <taxon>Gigasporaceae</taxon>
        <taxon>Racocetra</taxon>
    </lineage>
</organism>
<protein>
    <submittedName>
        <fullName evidence="2">14228_t:CDS:1</fullName>
    </submittedName>
</protein>
<accession>A0A9N9F7Q4</accession>
<evidence type="ECO:0000256" key="1">
    <source>
        <dbReference type="SAM" id="MobiDB-lite"/>
    </source>
</evidence>
<dbReference type="OrthoDB" id="10434140at2759"/>